<proteinExistence type="predicted"/>
<keyword evidence="2" id="KW-1185">Reference proteome</keyword>
<dbReference type="EMBL" id="JAQOWY010000655">
    <property type="protein sequence ID" value="KAK1839576.1"/>
    <property type="molecule type" value="Genomic_DNA"/>
</dbReference>
<evidence type="ECO:0000313" key="1">
    <source>
        <dbReference type="EMBL" id="KAK1839576.1"/>
    </source>
</evidence>
<evidence type="ECO:0000313" key="2">
    <source>
        <dbReference type="Proteomes" id="UP001243330"/>
    </source>
</evidence>
<comment type="caution">
    <text evidence="1">The sequence shown here is derived from an EMBL/GenBank/DDBJ whole genome shotgun (WGS) entry which is preliminary data.</text>
</comment>
<gene>
    <name evidence="1" type="ORF">CCHR01_17805</name>
</gene>
<dbReference type="Proteomes" id="UP001243330">
    <property type="component" value="Unassembled WGS sequence"/>
</dbReference>
<sequence length="282" mass="30988">MSSRTVPLIDRLLWRVSFRSLELNPGRAPKLCHKRARQYVILTTSWVPSLFFLLSPLQAVCVAWEQTQTGPGRGNMTPDHLEEGRYRFVRRDVRVPSREKLLSHNHIFFRARGASARVELDDPLGSDVVVFAGSQPAARFPVLVAIPTIADTFFSSFVSSGTGCDVCGTPGLGTRSCRRCKPLATALDQPYQMTHVVLRQWASDFGNPPTAAQRMRTAAESLLDCAAKMATIKYAVDQWSGDGMGTRSRGDACSAPPRSTSNVRRGAILSCPLRSKAAVLPR</sequence>
<name>A0AAD9A1A3_9PEZI</name>
<organism evidence="1 2">
    <name type="scientific">Colletotrichum chrysophilum</name>
    <dbReference type="NCBI Taxonomy" id="1836956"/>
    <lineage>
        <taxon>Eukaryota</taxon>
        <taxon>Fungi</taxon>
        <taxon>Dikarya</taxon>
        <taxon>Ascomycota</taxon>
        <taxon>Pezizomycotina</taxon>
        <taxon>Sordariomycetes</taxon>
        <taxon>Hypocreomycetidae</taxon>
        <taxon>Glomerellales</taxon>
        <taxon>Glomerellaceae</taxon>
        <taxon>Colletotrichum</taxon>
        <taxon>Colletotrichum gloeosporioides species complex</taxon>
    </lineage>
</organism>
<accession>A0AAD9A1A3</accession>
<reference evidence="1" key="1">
    <citation type="submission" date="2023-01" db="EMBL/GenBank/DDBJ databases">
        <title>Colletotrichum chrysophilum M932 genome sequence.</title>
        <authorList>
            <person name="Baroncelli R."/>
        </authorList>
    </citation>
    <scope>NUCLEOTIDE SEQUENCE</scope>
    <source>
        <strain evidence="1">M932</strain>
    </source>
</reference>
<protein>
    <submittedName>
        <fullName evidence="1">Uncharacterized protein</fullName>
    </submittedName>
</protein>
<dbReference type="AlphaFoldDB" id="A0AAD9A1A3"/>